<proteinExistence type="predicted"/>
<reference evidence="1 2" key="1">
    <citation type="submission" date="2024-06" db="EMBL/GenBank/DDBJ databases">
        <title>The Natural Products Discovery Center: Release of the First 8490 Sequenced Strains for Exploring Actinobacteria Biosynthetic Diversity.</title>
        <authorList>
            <person name="Kalkreuter E."/>
            <person name="Kautsar S.A."/>
            <person name="Yang D."/>
            <person name="Bader C.D."/>
            <person name="Teijaro C.N."/>
            <person name="Fluegel L."/>
            <person name="Davis C.M."/>
            <person name="Simpson J.R."/>
            <person name="Lauterbach L."/>
            <person name="Steele A.D."/>
            <person name="Gui C."/>
            <person name="Meng S."/>
            <person name="Li G."/>
            <person name="Viehrig K."/>
            <person name="Ye F."/>
            <person name="Su P."/>
            <person name="Kiefer A.F."/>
            <person name="Nichols A."/>
            <person name="Cepeda A.J."/>
            <person name="Yan W."/>
            <person name="Fan B."/>
            <person name="Jiang Y."/>
            <person name="Adhikari A."/>
            <person name="Zheng C.-J."/>
            <person name="Schuster L."/>
            <person name="Cowan T.M."/>
            <person name="Smanski M.J."/>
            <person name="Chevrette M.G."/>
            <person name="De Carvalho L.P.S."/>
            <person name="Shen B."/>
        </authorList>
    </citation>
    <scope>NUCLEOTIDE SEQUENCE [LARGE SCALE GENOMIC DNA]</scope>
    <source>
        <strain evidence="1 2">NPDC046838</strain>
    </source>
</reference>
<keyword evidence="2" id="KW-1185">Reference proteome</keyword>
<dbReference type="Proteomes" id="UP001551176">
    <property type="component" value="Unassembled WGS sequence"/>
</dbReference>
<dbReference type="RefSeq" id="WP_359347837.1">
    <property type="nucleotide sequence ID" value="NZ_JBEYXV010000006.1"/>
</dbReference>
<accession>A0ABV3BMK3</accession>
<comment type="caution">
    <text evidence="1">The sequence shown here is derived from an EMBL/GenBank/DDBJ whole genome shotgun (WGS) entry which is preliminary data.</text>
</comment>
<sequence length="197" mass="20375">MAYSEMVEHIRELSPEGAALFAAGCAYRVSPIVDACATERTANGFRDVLGLVLQGAGGQVGDALLESLQTAPELDAESAEELHYWANHALALLFESVAAMDSTEAIERAEACCALALNIAGDLDAVMSDDEGGPETELPPAGLHERLEIAAQSGAIALLAGGASGAQAVDGIRELSHDAVSRAAEVMPAFVRSLAEQ</sequence>
<evidence type="ECO:0000313" key="2">
    <source>
        <dbReference type="Proteomes" id="UP001551176"/>
    </source>
</evidence>
<dbReference type="EMBL" id="JBEYXV010000006">
    <property type="protein sequence ID" value="MEU6821552.1"/>
    <property type="molecule type" value="Genomic_DNA"/>
</dbReference>
<name>A0ABV3BMK3_9ACTN</name>
<evidence type="ECO:0000313" key="1">
    <source>
        <dbReference type="EMBL" id="MEU6821552.1"/>
    </source>
</evidence>
<protein>
    <submittedName>
        <fullName evidence="1">Uncharacterized protein</fullName>
    </submittedName>
</protein>
<gene>
    <name evidence="1" type="ORF">ABZ921_13045</name>
</gene>
<organism evidence="1 2">
    <name type="scientific">Streptomyces atriruber</name>
    <dbReference type="NCBI Taxonomy" id="545121"/>
    <lineage>
        <taxon>Bacteria</taxon>
        <taxon>Bacillati</taxon>
        <taxon>Actinomycetota</taxon>
        <taxon>Actinomycetes</taxon>
        <taxon>Kitasatosporales</taxon>
        <taxon>Streptomycetaceae</taxon>
        <taxon>Streptomyces</taxon>
    </lineage>
</organism>